<organism evidence="1 2">
    <name type="scientific">Bemisia tabaci</name>
    <name type="common">Sweetpotato whitefly</name>
    <name type="synonym">Aleurodes tabaci</name>
    <dbReference type="NCBI Taxonomy" id="7038"/>
    <lineage>
        <taxon>Eukaryota</taxon>
        <taxon>Metazoa</taxon>
        <taxon>Ecdysozoa</taxon>
        <taxon>Arthropoda</taxon>
        <taxon>Hexapoda</taxon>
        <taxon>Insecta</taxon>
        <taxon>Pterygota</taxon>
        <taxon>Neoptera</taxon>
        <taxon>Paraneoptera</taxon>
        <taxon>Hemiptera</taxon>
        <taxon>Sternorrhyncha</taxon>
        <taxon>Aleyrodoidea</taxon>
        <taxon>Aleyrodidae</taxon>
        <taxon>Aleyrodinae</taxon>
        <taxon>Bemisia</taxon>
    </lineage>
</organism>
<keyword evidence="2" id="KW-1185">Reference proteome</keyword>
<evidence type="ECO:0000313" key="1">
    <source>
        <dbReference type="EMBL" id="CAH0385756.1"/>
    </source>
</evidence>
<dbReference type="AlphaFoldDB" id="A0A9P0F2Q1"/>
<dbReference type="Proteomes" id="UP001152759">
    <property type="component" value="Chromosome 2"/>
</dbReference>
<protein>
    <submittedName>
        <fullName evidence="1">Uncharacterized protein</fullName>
    </submittedName>
</protein>
<evidence type="ECO:0000313" key="2">
    <source>
        <dbReference type="Proteomes" id="UP001152759"/>
    </source>
</evidence>
<proteinExistence type="predicted"/>
<accession>A0A9P0F2Q1</accession>
<gene>
    <name evidence="1" type="ORF">BEMITA_LOCUS4950</name>
</gene>
<reference evidence="1" key="1">
    <citation type="submission" date="2021-12" db="EMBL/GenBank/DDBJ databases">
        <authorList>
            <person name="King R."/>
        </authorList>
    </citation>
    <scope>NUCLEOTIDE SEQUENCE</scope>
</reference>
<name>A0A9P0F2Q1_BEMTA</name>
<sequence>MSLKIFEKYIKWSEVFADHIIVTNLEEEATFSEISPQFINQISHLIDWDALSKNSENLDEKFLDLYSHLLNFKHILRDRKLSLDFIRNHGLAQRNEWDSISKHQELTSEFMEEFQDLVNFDLISKYQKLSENFIRKFRKKLNLEFILKFQKIPSSLRDELETQFF</sequence>
<dbReference type="EMBL" id="OU963863">
    <property type="protein sequence ID" value="CAH0385756.1"/>
    <property type="molecule type" value="Genomic_DNA"/>
</dbReference>